<keyword evidence="10" id="KW-1185">Reference proteome</keyword>
<dbReference type="InterPro" id="IPR043502">
    <property type="entry name" value="DNA/RNA_pol_sf"/>
</dbReference>
<feature type="non-terminal residue" evidence="8">
    <location>
        <position position="99"/>
    </location>
</feature>
<dbReference type="Gene3D" id="3.30.70.270">
    <property type="match status" value="1"/>
</dbReference>
<dbReference type="EMBL" id="VWZY01005171">
    <property type="protein sequence ID" value="NXI53425.1"/>
    <property type="molecule type" value="Genomic_DNA"/>
</dbReference>
<dbReference type="OrthoDB" id="9395730at2759"/>
<dbReference type="GO" id="GO:0004519">
    <property type="term" value="F:endonuclease activity"/>
    <property type="evidence" value="ECO:0007669"/>
    <property type="project" value="UniProtKB-KW"/>
</dbReference>
<reference evidence="8 10" key="1">
    <citation type="submission" date="2019-09" db="EMBL/GenBank/DDBJ databases">
        <title>Bird 10,000 Genomes (B10K) Project - Family phase.</title>
        <authorList>
            <person name="Zhang G."/>
        </authorList>
    </citation>
    <scope>NUCLEOTIDE SEQUENCE [LARGE SCALE GENOMIC DNA]</scope>
    <source>
        <strain evidence="8">B10K-DU-001-61</strain>
        <tissue evidence="8">Muscle</tissue>
    </source>
</reference>
<dbReference type="EMBL" id="VWZY01012275">
    <property type="protein sequence ID" value="NXI59604.1"/>
    <property type="molecule type" value="Genomic_DNA"/>
</dbReference>
<dbReference type="Pfam" id="PF06817">
    <property type="entry name" value="RVT_thumb"/>
    <property type="match status" value="1"/>
</dbReference>
<evidence type="ECO:0000256" key="3">
    <source>
        <dbReference type="ARBA" id="ARBA00022722"/>
    </source>
</evidence>
<feature type="non-terminal residue" evidence="8">
    <location>
        <position position="1"/>
    </location>
</feature>
<dbReference type="GO" id="GO:0035613">
    <property type="term" value="F:RNA stem-loop binding"/>
    <property type="evidence" value="ECO:0007669"/>
    <property type="project" value="TreeGrafter"/>
</dbReference>
<evidence type="ECO:0000256" key="5">
    <source>
        <dbReference type="ARBA" id="ARBA00022801"/>
    </source>
</evidence>
<dbReference type="GO" id="GO:0003964">
    <property type="term" value="F:RNA-directed DNA polymerase activity"/>
    <property type="evidence" value="ECO:0007669"/>
    <property type="project" value="UniProtKB-KW"/>
</dbReference>
<keyword evidence="1" id="KW-0808">Transferase</keyword>
<evidence type="ECO:0000313" key="8">
    <source>
        <dbReference type="EMBL" id="NXI53425.1"/>
    </source>
</evidence>
<evidence type="ECO:0000313" key="9">
    <source>
        <dbReference type="EMBL" id="NXI59604.1"/>
    </source>
</evidence>
<keyword evidence="2" id="KW-0548">Nucleotidyltransferase</keyword>
<dbReference type="PANTHER" id="PTHR41694:SF3">
    <property type="entry name" value="RNA-DIRECTED DNA POLYMERASE-RELATED"/>
    <property type="match status" value="1"/>
</dbReference>
<keyword evidence="4" id="KW-0255">Endonuclease</keyword>
<evidence type="ECO:0000256" key="6">
    <source>
        <dbReference type="ARBA" id="ARBA00022918"/>
    </source>
</evidence>
<proteinExistence type="predicted"/>
<sequence length="99" mass="11263">LQKLLGTINWLRPYLGITTQDLAPLFQALRGIPDLRSERHLTSEGLQALQLVTEALEHQQSRRIVPHLEVALIIIHNKFHPYGLLGQWDPTAKDPLCIL</sequence>
<evidence type="ECO:0000256" key="2">
    <source>
        <dbReference type="ARBA" id="ARBA00022695"/>
    </source>
</evidence>
<dbReference type="AlphaFoldDB" id="A0A7K9TY34"/>
<dbReference type="SUPFAM" id="SSF56672">
    <property type="entry name" value="DNA/RNA polymerases"/>
    <property type="match status" value="1"/>
</dbReference>
<evidence type="ECO:0000313" key="10">
    <source>
        <dbReference type="Proteomes" id="UP000579406"/>
    </source>
</evidence>
<dbReference type="PANTHER" id="PTHR41694">
    <property type="entry name" value="ENDOGENOUS RETROVIRUS GROUP K MEMBER POL PROTEIN"/>
    <property type="match status" value="1"/>
</dbReference>
<feature type="domain" description="Reverse transcriptase thumb" evidence="7">
    <location>
        <begin position="1"/>
        <end position="50"/>
    </location>
</feature>
<evidence type="ECO:0000259" key="7">
    <source>
        <dbReference type="Pfam" id="PF06817"/>
    </source>
</evidence>
<keyword evidence="6" id="KW-0695">RNA-directed DNA polymerase</keyword>
<gene>
    <name evidence="8" type="primary">Ervk19_1</name>
    <name evidence="9" type="synonym">Ervk19_3</name>
    <name evidence="8" type="ORF">CHLAEN_R13956</name>
    <name evidence="9" type="ORF">CHLAEN_R14009</name>
</gene>
<evidence type="ECO:0000256" key="4">
    <source>
        <dbReference type="ARBA" id="ARBA00022759"/>
    </source>
</evidence>
<organism evidence="8 10">
    <name type="scientific">Chloroceryle aenea</name>
    <name type="common">American pygmy kingfisher</name>
    <dbReference type="NCBI Taxonomy" id="176938"/>
    <lineage>
        <taxon>Eukaryota</taxon>
        <taxon>Metazoa</taxon>
        <taxon>Chordata</taxon>
        <taxon>Craniata</taxon>
        <taxon>Vertebrata</taxon>
        <taxon>Euteleostomi</taxon>
        <taxon>Archelosauria</taxon>
        <taxon>Archosauria</taxon>
        <taxon>Dinosauria</taxon>
        <taxon>Saurischia</taxon>
        <taxon>Theropoda</taxon>
        <taxon>Coelurosauria</taxon>
        <taxon>Aves</taxon>
        <taxon>Neognathae</taxon>
        <taxon>Neoaves</taxon>
        <taxon>Telluraves</taxon>
        <taxon>Coraciimorphae</taxon>
        <taxon>Coraciiformes</taxon>
        <taxon>Cerylidae</taxon>
        <taxon>Chloroceryle</taxon>
    </lineage>
</organism>
<keyword evidence="5" id="KW-0378">Hydrolase</keyword>
<dbReference type="Proteomes" id="UP000579406">
    <property type="component" value="Unassembled WGS sequence"/>
</dbReference>
<accession>A0A7K9TY34</accession>
<name>A0A7K9TY34_9AVES</name>
<comment type="caution">
    <text evidence="8">The sequence shown here is derived from an EMBL/GenBank/DDBJ whole genome shotgun (WGS) entry which is preliminary data.</text>
</comment>
<dbReference type="InterPro" id="IPR010661">
    <property type="entry name" value="RVT_thumb"/>
</dbReference>
<evidence type="ECO:0000256" key="1">
    <source>
        <dbReference type="ARBA" id="ARBA00022679"/>
    </source>
</evidence>
<dbReference type="InterPro" id="IPR043128">
    <property type="entry name" value="Rev_trsase/Diguanyl_cyclase"/>
</dbReference>
<dbReference type="GO" id="GO:0016787">
    <property type="term" value="F:hydrolase activity"/>
    <property type="evidence" value="ECO:0007669"/>
    <property type="project" value="UniProtKB-KW"/>
</dbReference>
<protein>
    <submittedName>
        <fullName evidence="8">POK19 protein</fullName>
    </submittedName>
</protein>
<keyword evidence="3" id="KW-0540">Nuclease</keyword>